<organism evidence="1">
    <name type="scientific">Dichomitus squalens</name>
    <dbReference type="NCBI Taxonomy" id="114155"/>
    <lineage>
        <taxon>Eukaryota</taxon>
        <taxon>Fungi</taxon>
        <taxon>Dikarya</taxon>
        <taxon>Basidiomycota</taxon>
        <taxon>Agaricomycotina</taxon>
        <taxon>Agaricomycetes</taxon>
        <taxon>Polyporales</taxon>
        <taxon>Polyporaceae</taxon>
        <taxon>Dichomitus</taxon>
    </lineage>
</organism>
<dbReference type="EMBL" id="ML143392">
    <property type="protein sequence ID" value="TBU33063.1"/>
    <property type="molecule type" value="Genomic_DNA"/>
</dbReference>
<accession>A0A4V2K1J2</accession>
<protein>
    <submittedName>
        <fullName evidence="1">Uncharacterized protein</fullName>
    </submittedName>
</protein>
<dbReference type="Proteomes" id="UP000292957">
    <property type="component" value="Unassembled WGS sequence"/>
</dbReference>
<reference evidence="1" key="1">
    <citation type="submission" date="2019-01" db="EMBL/GenBank/DDBJ databases">
        <title>Draft genome sequences of three monokaryotic isolates of the white-rot basidiomycete fungus Dichomitus squalens.</title>
        <authorList>
            <consortium name="DOE Joint Genome Institute"/>
            <person name="Lopez S.C."/>
            <person name="Andreopoulos B."/>
            <person name="Pangilinan J."/>
            <person name="Lipzen A."/>
            <person name="Riley R."/>
            <person name="Ahrendt S."/>
            <person name="Ng V."/>
            <person name="Barry K."/>
            <person name="Daum C."/>
            <person name="Grigoriev I.V."/>
            <person name="Hilden K.S."/>
            <person name="Makela M.R."/>
            <person name="de Vries R.P."/>
        </authorList>
    </citation>
    <scope>NUCLEOTIDE SEQUENCE [LARGE SCALE GENOMIC DNA]</scope>
    <source>
        <strain evidence="1">OM18370.1</strain>
    </source>
</reference>
<dbReference type="AlphaFoldDB" id="A0A4V2K1J2"/>
<name>A0A4V2K1J2_9APHY</name>
<evidence type="ECO:0000313" key="1">
    <source>
        <dbReference type="EMBL" id="TBU33063.1"/>
    </source>
</evidence>
<gene>
    <name evidence="1" type="ORF">BD311DRAFT_474957</name>
</gene>
<sequence length="171" mass="19088">MFLTSTFDVKNTSSGAHMLVAPDDFRDPRIAACVASQVTRSKPDIASIVPSTLDPWRRRPSSSDIHGLGPLSCTTAATRIVFSLRSWMAMCRLRALLCKARKSYVTAFHQRLLGSCTSGRHPAHPHLFRRSSLYISPTWDSLPGVAPLSSGSRHTEHIFVPVWYRHYPQLS</sequence>
<proteinExistence type="predicted"/>